<evidence type="ECO:0000256" key="5">
    <source>
        <dbReference type="RuleBase" id="RU003485"/>
    </source>
</evidence>
<dbReference type="HAMAP" id="MF_00531">
    <property type="entry name" value="Ribosomal_uS19"/>
    <property type="match status" value="1"/>
</dbReference>
<evidence type="ECO:0000256" key="4">
    <source>
        <dbReference type="HAMAP-Rule" id="MF_00531"/>
    </source>
</evidence>
<dbReference type="NCBIfam" id="NF003121">
    <property type="entry name" value="PRK04038.1"/>
    <property type="match status" value="1"/>
</dbReference>
<dbReference type="GO" id="GO:0003735">
    <property type="term" value="F:structural constituent of ribosome"/>
    <property type="evidence" value="ECO:0007669"/>
    <property type="project" value="InterPro"/>
</dbReference>
<dbReference type="EMBL" id="JABJNZ010000046">
    <property type="protein sequence ID" value="MBT4870631.1"/>
    <property type="molecule type" value="Genomic_DNA"/>
</dbReference>
<proteinExistence type="inferred from homology"/>
<evidence type="ECO:0000256" key="3">
    <source>
        <dbReference type="ARBA" id="ARBA00023274"/>
    </source>
</evidence>
<evidence type="ECO:0000313" key="6">
    <source>
        <dbReference type="EMBL" id="MBT4870631.1"/>
    </source>
</evidence>
<keyword evidence="4" id="KW-0699">rRNA-binding</keyword>
<keyword evidence="2 4" id="KW-0689">Ribosomal protein</keyword>
<dbReference type="AlphaFoldDB" id="A0A8T5GF80"/>
<dbReference type="GO" id="GO:0000028">
    <property type="term" value="P:ribosomal small subunit assembly"/>
    <property type="evidence" value="ECO:0007669"/>
    <property type="project" value="TreeGrafter"/>
</dbReference>
<sequence>MAKKEYTFRGKSLEELQAMSIENFADLCDSRTRRSLKKGYNKKILASVEKKKGDVKAKPIRTHDRDLIVIPAMVGSTFAVYRGNSFERLEIVEKMLGHYIGEFVFTRKRLQHGKAGIGATKSSTAITSR</sequence>
<dbReference type="SUPFAM" id="SSF54570">
    <property type="entry name" value="Ribosomal protein S19"/>
    <property type="match status" value="1"/>
</dbReference>
<dbReference type="Gene3D" id="3.30.860.10">
    <property type="entry name" value="30s Ribosomal Protein S19, Chain A"/>
    <property type="match status" value="1"/>
</dbReference>
<dbReference type="InterPro" id="IPR023575">
    <property type="entry name" value="Ribosomal_uS19_SF"/>
</dbReference>
<comment type="caution">
    <text evidence="6">The sequence shown here is derived from an EMBL/GenBank/DDBJ whole genome shotgun (WGS) entry which is preliminary data.</text>
</comment>
<evidence type="ECO:0000256" key="2">
    <source>
        <dbReference type="ARBA" id="ARBA00022980"/>
    </source>
</evidence>
<accession>A0A8T5GF80</accession>
<evidence type="ECO:0000256" key="1">
    <source>
        <dbReference type="ARBA" id="ARBA00007345"/>
    </source>
</evidence>
<dbReference type="PANTHER" id="PTHR11880:SF2">
    <property type="entry name" value="SMALL RIBOSOMAL SUBUNIT PROTEIN US19"/>
    <property type="match status" value="1"/>
</dbReference>
<protein>
    <recommendedName>
        <fullName evidence="4">Small ribosomal subunit protein uS19</fullName>
    </recommendedName>
</protein>
<name>A0A8T5GF80_9ARCH</name>
<reference evidence="6" key="1">
    <citation type="journal article" date="2021" name="ISME J.">
        <title>Mercury methylation by metabolically versatile and cosmopolitan marine bacteria.</title>
        <authorList>
            <person name="Lin H."/>
            <person name="Ascher D.B."/>
            <person name="Myung Y."/>
            <person name="Lamborg C.H."/>
            <person name="Hallam S.J."/>
            <person name="Gionfriddo C.M."/>
            <person name="Holt K.E."/>
            <person name="Moreau J.W."/>
        </authorList>
    </citation>
    <scope>NUCLEOTIDE SEQUENCE</scope>
    <source>
        <strain evidence="6">SI075_bin30</strain>
    </source>
</reference>
<dbReference type="PANTHER" id="PTHR11880">
    <property type="entry name" value="RIBOSOMAL PROTEIN S19P FAMILY MEMBER"/>
    <property type="match status" value="1"/>
</dbReference>
<comment type="function">
    <text evidence="4">Protein S19 forms a complex with S13 that binds strongly to the 16S ribosomal RNA.</text>
</comment>
<dbReference type="InterPro" id="IPR002222">
    <property type="entry name" value="Ribosomal_uS19"/>
</dbReference>
<dbReference type="Pfam" id="PF00203">
    <property type="entry name" value="Ribosomal_S19"/>
    <property type="match status" value="1"/>
</dbReference>
<dbReference type="GO" id="GO:0006412">
    <property type="term" value="P:translation"/>
    <property type="evidence" value="ECO:0007669"/>
    <property type="project" value="UniProtKB-UniRule"/>
</dbReference>
<gene>
    <name evidence="4" type="primary">rps19p</name>
    <name evidence="6" type="ORF">HON47_03595</name>
</gene>
<evidence type="ECO:0000313" key="7">
    <source>
        <dbReference type="Proteomes" id="UP000722459"/>
    </source>
</evidence>
<keyword evidence="4" id="KW-0694">RNA-binding</keyword>
<dbReference type="Proteomes" id="UP000722459">
    <property type="component" value="Unassembled WGS sequence"/>
</dbReference>
<comment type="similarity">
    <text evidence="1 4 5">Belongs to the universal ribosomal protein uS19 family.</text>
</comment>
<organism evidence="6 7">
    <name type="scientific">Candidatus Iainarchaeum sp</name>
    <dbReference type="NCBI Taxonomy" id="3101447"/>
    <lineage>
        <taxon>Archaea</taxon>
        <taxon>Candidatus Iainarchaeota</taxon>
        <taxon>Candidatus Iainarchaeia</taxon>
        <taxon>Candidatus Iainarchaeales</taxon>
        <taxon>Candidatus Iainarchaeaceae</taxon>
        <taxon>Candidatus Iainarchaeum</taxon>
    </lineage>
</organism>
<dbReference type="PRINTS" id="PR00975">
    <property type="entry name" value="RIBOSOMALS19"/>
</dbReference>
<keyword evidence="3 4" id="KW-0687">Ribonucleoprotein</keyword>
<dbReference type="PIRSF" id="PIRSF002144">
    <property type="entry name" value="Ribosomal_S19"/>
    <property type="match status" value="1"/>
</dbReference>
<dbReference type="GO" id="GO:0019843">
    <property type="term" value="F:rRNA binding"/>
    <property type="evidence" value="ECO:0007669"/>
    <property type="project" value="UniProtKB-UniRule"/>
</dbReference>
<dbReference type="GO" id="GO:0022627">
    <property type="term" value="C:cytosolic small ribosomal subunit"/>
    <property type="evidence" value="ECO:0007669"/>
    <property type="project" value="TreeGrafter"/>
</dbReference>